<dbReference type="PANTHER" id="PTHR14389">
    <property type="entry name" value="SI:CH1073-475A24.1"/>
    <property type="match status" value="1"/>
</dbReference>
<dbReference type="SUPFAM" id="SSF50494">
    <property type="entry name" value="Trypsin-like serine proteases"/>
    <property type="match status" value="1"/>
</dbReference>
<reference evidence="7" key="2">
    <citation type="submission" date="2025-09" db="UniProtKB">
        <authorList>
            <consortium name="Ensembl"/>
        </authorList>
    </citation>
    <scope>IDENTIFICATION</scope>
</reference>
<evidence type="ECO:0000313" key="7">
    <source>
        <dbReference type="Ensembl" id="ENSNBRP00000007183.1"/>
    </source>
</evidence>
<dbReference type="GO" id="GO:0005634">
    <property type="term" value="C:nucleus"/>
    <property type="evidence" value="ECO:0007669"/>
    <property type="project" value="TreeGrafter"/>
</dbReference>
<dbReference type="InterPro" id="IPR009003">
    <property type="entry name" value="Peptidase_S1_PA"/>
</dbReference>
<comment type="similarity">
    <text evidence="1 6">Belongs to the peptidase S1B family.</text>
</comment>
<name>A0A3Q4GKI0_NEOBR</name>
<dbReference type="Gene3D" id="2.40.10.10">
    <property type="entry name" value="Trypsin-like serine proteases"/>
    <property type="match status" value="2"/>
</dbReference>
<dbReference type="AlphaFoldDB" id="A0A3Q4GKI0"/>
<dbReference type="Proteomes" id="UP000261580">
    <property type="component" value="Unassembled WGS sequence"/>
</dbReference>
<evidence type="ECO:0000256" key="6">
    <source>
        <dbReference type="RuleBase" id="RU004296"/>
    </source>
</evidence>
<organism evidence="7 8">
    <name type="scientific">Neolamprologus brichardi</name>
    <name type="common">Fairy cichlid</name>
    <name type="synonym">Lamprologus brichardi</name>
    <dbReference type="NCBI Taxonomy" id="32507"/>
    <lineage>
        <taxon>Eukaryota</taxon>
        <taxon>Metazoa</taxon>
        <taxon>Chordata</taxon>
        <taxon>Craniata</taxon>
        <taxon>Vertebrata</taxon>
        <taxon>Euteleostomi</taxon>
        <taxon>Actinopterygii</taxon>
        <taxon>Neopterygii</taxon>
        <taxon>Teleostei</taxon>
        <taxon>Neoteleostei</taxon>
        <taxon>Acanthomorphata</taxon>
        <taxon>Ovalentaria</taxon>
        <taxon>Cichlomorphae</taxon>
        <taxon>Cichliformes</taxon>
        <taxon>Cichlidae</taxon>
        <taxon>African cichlids</taxon>
        <taxon>Pseudocrenilabrinae</taxon>
        <taxon>Lamprologini</taxon>
        <taxon>Neolamprologus</taxon>
    </lineage>
</organism>
<evidence type="ECO:0000256" key="4">
    <source>
        <dbReference type="ARBA" id="ARBA00022801"/>
    </source>
</evidence>
<dbReference type="GO" id="GO:0006508">
    <property type="term" value="P:proteolysis"/>
    <property type="evidence" value="ECO:0007669"/>
    <property type="project" value="UniProtKB-KW"/>
</dbReference>
<dbReference type="GO" id="GO:0008236">
    <property type="term" value="F:serine-type peptidase activity"/>
    <property type="evidence" value="ECO:0007669"/>
    <property type="project" value="UniProtKB-KW"/>
</dbReference>
<keyword evidence="2 6" id="KW-0645">Protease</keyword>
<dbReference type="GeneTree" id="ENSGT00390000005182"/>
<dbReference type="InterPro" id="IPR008256">
    <property type="entry name" value="Peptidase_S1B"/>
</dbReference>
<keyword evidence="4 6" id="KW-0378">Hydrolase</keyword>
<dbReference type="Pfam" id="PF13365">
    <property type="entry name" value="Trypsin_2"/>
    <property type="match status" value="1"/>
</dbReference>
<dbReference type="Bgee" id="ENSNBRG00000005641">
    <property type="expression patterns" value="Expressed in testis"/>
</dbReference>
<accession>A0A3Q4GKI0</accession>
<evidence type="ECO:0000256" key="2">
    <source>
        <dbReference type="ARBA" id="ARBA00022670"/>
    </source>
</evidence>
<keyword evidence="5 6" id="KW-0720">Serine protease</keyword>
<evidence type="ECO:0000256" key="3">
    <source>
        <dbReference type="ARBA" id="ARBA00022729"/>
    </source>
</evidence>
<protein>
    <recommendedName>
        <fullName evidence="6">Serine protease</fullName>
        <ecNumber evidence="6">3.4.21.-</ecNumber>
    </recommendedName>
</protein>
<keyword evidence="8" id="KW-1185">Reference proteome</keyword>
<sequence length="523" mass="58158">STINSRSSSSNPSTAALYPSGKTYAIYALCPPNDNDIKSPKFCTAAGKQKGKELVIVKNARAITSHFPCRLIKDECLTLKFVKAVETPEKPVSVSCNKRQSSKLVMFHLLTRGGENIVRILKNRELQKGFPEITVYAYKGEKVKQALQRDGRFYSSVFTKNCVLSNASTEVEIEMSSLVNDLDSETFRIKLLDKSNPPTSQSGSLDDTYVLQSESQTNLCGNMAPGKRLPFSKKLQVDLSAQFNILVKGKKAQVPKLSRIQNIFRQDFGSSAKRCQDVKTMKKLMELSNSVCQVRINGKPRGSGFLLFGNFILTNAHVIQDFCNDNGGLNEQVAVTFSFESLEEKDGLIDVEEVVGIEKIPEVSGTDWALLKLSADQKLPDRLLTHSGFVRHSGGICIIGYPGNSVKKIDVCLVVSQENCKQVAERHWKDNQDCVQLLTDRFFENVAVDVQQRKQLLTYESCLYDGSSGSPVFNEDGNVVAMHTGGYPYVDAKGQKQGVIEFGYPFINIIERIIIQMVERENV</sequence>
<dbReference type="InterPro" id="IPR043504">
    <property type="entry name" value="Peptidase_S1_PA_chymotrypsin"/>
</dbReference>
<dbReference type="Ensembl" id="ENSNBRT00000007386.1">
    <property type="protein sequence ID" value="ENSNBRP00000007183.1"/>
    <property type="gene ID" value="ENSNBRG00000005641.1"/>
</dbReference>
<dbReference type="PRINTS" id="PR00839">
    <property type="entry name" value="V8PROTEASE"/>
</dbReference>
<reference evidence="7" key="1">
    <citation type="submission" date="2025-08" db="UniProtKB">
        <authorList>
            <consortium name="Ensembl"/>
        </authorList>
    </citation>
    <scope>IDENTIFICATION</scope>
</reference>
<evidence type="ECO:0000313" key="8">
    <source>
        <dbReference type="Proteomes" id="UP000261580"/>
    </source>
</evidence>
<evidence type="ECO:0000256" key="5">
    <source>
        <dbReference type="ARBA" id="ARBA00022825"/>
    </source>
</evidence>
<dbReference type="PANTHER" id="PTHR14389:SF3">
    <property type="entry name" value="PROTEIN FAM111A-LIKE"/>
    <property type="match status" value="1"/>
</dbReference>
<proteinExistence type="inferred from homology"/>
<dbReference type="OMA" id="KEGCKLC"/>
<evidence type="ECO:0000256" key="1">
    <source>
        <dbReference type="ARBA" id="ARBA00008764"/>
    </source>
</evidence>
<dbReference type="GO" id="GO:0000785">
    <property type="term" value="C:chromatin"/>
    <property type="evidence" value="ECO:0007669"/>
    <property type="project" value="TreeGrafter"/>
</dbReference>
<keyword evidence="3" id="KW-0732">Signal</keyword>
<dbReference type="STRING" id="32507.ENSNBRP00000007183"/>
<dbReference type="EC" id="3.4.21.-" evidence="6"/>
<dbReference type="GO" id="GO:0006260">
    <property type="term" value="P:DNA replication"/>
    <property type="evidence" value="ECO:0007669"/>
    <property type="project" value="TreeGrafter"/>
</dbReference>